<evidence type="ECO:0008006" key="3">
    <source>
        <dbReference type="Google" id="ProtNLM"/>
    </source>
</evidence>
<proteinExistence type="predicted"/>
<organism evidence="1 2">
    <name type="scientific">Novipirellula rosea</name>
    <dbReference type="NCBI Taxonomy" id="1031540"/>
    <lineage>
        <taxon>Bacteria</taxon>
        <taxon>Pseudomonadati</taxon>
        <taxon>Planctomycetota</taxon>
        <taxon>Planctomycetia</taxon>
        <taxon>Pirellulales</taxon>
        <taxon>Pirellulaceae</taxon>
        <taxon>Novipirellula</taxon>
    </lineage>
</organism>
<evidence type="ECO:0000313" key="1">
    <source>
        <dbReference type="EMBL" id="GAA4459716.1"/>
    </source>
</evidence>
<keyword evidence="2" id="KW-1185">Reference proteome</keyword>
<dbReference type="Proteomes" id="UP001500840">
    <property type="component" value="Unassembled WGS sequence"/>
</dbReference>
<gene>
    <name evidence="1" type="ORF">GCM10023156_39690</name>
</gene>
<dbReference type="EMBL" id="BAABGA010000048">
    <property type="protein sequence ID" value="GAA4459716.1"/>
    <property type="molecule type" value="Genomic_DNA"/>
</dbReference>
<protein>
    <recommendedName>
        <fullName evidence="3">PEGA domain-containing protein</fullName>
    </recommendedName>
</protein>
<reference evidence="2" key="1">
    <citation type="journal article" date="2019" name="Int. J. Syst. Evol. Microbiol.">
        <title>The Global Catalogue of Microorganisms (GCM) 10K type strain sequencing project: providing services to taxonomists for standard genome sequencing and annotation.</title>
        <authorList>
            <consortium name="The Broad Institute Genomics Platform"/>
            <consortium name="The Broad Institute Genome Sequencing Center for Infectious Disease"/>
            <person name="Wu L."/>
            <person name="Ma J."/>
        </authorList>
    </citation>
    <scope>NUCLEOTIDE SEQUENCE [LARGE SCALE GENOMIC DNA]</scope>
    <source>
        <strain evidence="2">JCM 17759</strain>
    </source>
</reference>
<comment type="caution">
    <text evidence="1">The sequence shown here is derived from an EMBL/GenBank/DDBJ whole genome shotgun (WGS) entry which is preliminary data.</text>
</comment>
<sequence length="112" mass="11758">MTGMVGAQKPMARVGNLFLPADEIRPIRITIDGDFVGHAMVGPQDITPVFVLPKGLHKFTFAIEGSDPAPAEITVLGTGSKQYLIAKLPSEKTLPKDSATSVDATAVQPSGN</sequence>
<name>A0ABP8N4A2_9BACT</name>
<dbReference type="RefSeq" id="WP_345324836.1">
    <property type="nucleotide sequence ID" value="NZ_BAABGA010000048.1"/>
</dbReference>
<evidence type="ECO:0000313" key="2">
    <source>
        <dbReference type="Proteomes" id="UP001500840"/>
    </source>
</evidence>
<accession>A0ABP8N4A2</accession>